<dbReference type="AlphaFoldDB" id="A0A948T2Z7"/>
<comment type="caution">
    <text evidence="9">The sequence shown here is derived from an EMBL/GenBank/DDBJ whole genome shotgun (WGS) entry which is preliminary data.</text>
</comment>
<protein>
    <recommendedName>
        <fullName evidence="2">peptidylprolyl isomerase</fullName>
        <ecNumber evidence="2">5.2.1.8</ecNumber>
    </recommendedName>
</protein>
<feature type="chain" id="PRO_5037866388" description="peptidylprolyl isomerase" evidence="6">
    <location>
        <begin position="25"/>
        <end position="386"/>
    </location>
</feature>
<evidence type="ECO:0000256" key="4">
    <source>
        <dbReference type="ARBA" id="ARBA00023235"/>
    </source>
</evidence>
<evidence type="ECO:0000313" key="9">
    <source>
        <dbReference type="EMBL" id="MBU3806463.1"/>
    </source>
</evidence>
<evidence type="ECO:0000313" key="10">
    <source>
        <dbReference type="Proteomes" id="UP000713596"/>
    </source>
</evidence>
<dbReference type="Gene3D" id="3.10.50.40">
    <property type="match status" value="1"/>
</dbReference>
<evidence type="ECO:0000256" key="3">
    <source>
        <dbReference type="ARBA" id="ARBA00023110"/>
    </source>
</evidence>
<keyword evidence="4 9" id="KW-0413">Isomerase</keyword>
<evidence type="ECO:0000256" key="5">
    <source>
        <dbReference type="SAM" id="MobiDB-lite"/>
    </source>
</evidence>
<feature type="domain" description="Trigger factor C-terminal" evidence="8">
    <location>
        <begin position="243"/>
        <end position="350"/>
    </location>
</feature>
<dbReference type="PROSITE" id="PS51257">
    <property type="entry name" value="PROKAR_LIPOPROTEIN"/>
    <property type="match status" value="1"/>
</dbReference>
<feature type="domain" description="PPIase FKBP-type" evidence="7">
    <location>
        <begin position="116"/>
        <end position="206"/>
    </location>
</feature>
<dbReference type="InterPro" id="IPR001179">
    <property type="entry name" value="PPIase_FKBP_dom"/>
</dbReference>
<dbReference type="Pfam" id="PF00254">
    <property type="entry name" value="FKBP_C"/>
    <property type="match status" value="1"/>
</dbReference>
<keyword evidence="6" id="KW-0732">Signal</keyword>
<dbReference type="SUPFAM" id="SSF54534">
    <property type="entry name" value="FKBP-like"/>
    <property type="match status" value="1"/>
</dbReference>
<dbReference type="InterPro" id="IPR037041">
    <property type="entry name" value="Trigger_fac_C_sf"/>
</dbReference>
<keyword evidence="3" id="KW-0697">Rotamase</keyword>
<evidence type="ECO:0000259" key="8">
    <source>
        <dbReference type="Pfam" id="PF05698"/>
    </source>
</evidence>
<gene>
    <name evidence="9" type="ORF">H9882_06180</name>
</gene>
<dbReference type="InterPro" id="IPR046357">
    <property type="entry name" value="PPIase_dom_sf"/>
</dbReference>
<dbReference type="Pfam" id="PF05698">
    <property type="entry name" value="Trigger_C"/>
    <property type="match status" value="1"/>
</dbReference>
<feature type="region of interest" description="Disordered" evidence="5">
    <location>
        <begin position="28"/>
        <end position="49"/>
    </location>
</feature>
<dbReference type="Proteomes" id="UP000713596">
    <property type="component" value="Unassembled WGS sequence"/>
</dbReference>
<evidence type="ECO:0000256" key="6">
    <source>
        <dbReference type="SAM" id="SignalP"/>
    </source>
</evidence>
<organism evidence="9 10">
    <name type="scientific">Candidatus Allofournierella pullistercoris</name>
    <dbReference type="NCBI Taxonomy" id="2838597"/>
    <lineage>
        <taxon>Bacteria</taxon>
        <taxon>Bacillati</taxon>
        <taxon>Bacillota</taxon>
        <taxon>Clostridia</taxon>
        <taxon>Eubacteriales</taxon>
        <taxon>Oscillospiraceae</taxon>
        <taxon>Allofournierella</taxon>
    </lineage>
</organism>
<evidence type="ECO:0000259" key="7">
    <source>
        <dbReference type="Pfam" id="PF00254"/>
    </source>
</evidence>
<reference evidence="9" key="2">
    <citation type="submission" date="2021-04" db="EMBL/GenBank/DDBJ databases">
        <authorList>
            <person name="Gilroy R."/>
        </authorList>
    </citation>
    <scope>NUCLEOTIDE SEQUENCE</scope>
    <source>
        <strain evidence="9">B5_2728</strain>
    </source>
</reference>
<feature type="compositionally biased region" description="Low complexity" evidence="5">
    <location>
        <begin position="28"/>
        <end position="48"/>
    </location>
</feature>
<dbReference type="GO" id="GO:0003755">
    <property type="term" value="F:peptidyl-prolyl cis-trans isomerase activity"/>
    <property type="evidence" value="ECO:0007669"/>
    <property type="project" value="UniProtKB-KW"/>
</dbReference>
<evidence type="ECO:0000256" key="1">
    <source>
        <dbReference type="ARBA" id="ARBA00000971"/>
    </source>
</evidence>
<sequence>MKQALIRLAALSLVFALSVGFVGCSNNGGDTSGSTSQSGSTSTSGSTTELVDIPYSKGLNEQGLWDGITMSDFVTLGEYKDLTVPVDEVTPTEEELEAQRQSLVQSFGEQTKITDRAVEDGDIVNIDYVGSVDGVEFSGGNSQGAGSRVIAGSQEFIDDFLTQIIGHMPGETIDVVVTFPDDYRDSTDAEGNTMVLAGKEAVFKTTINYIYGDMVYPEFNDEFVSKNLSETYGWNTVEEANSEMSKSMMDYSKYQYLVDHLLETCTVSEIPQSMLDILLEQEEANLTNVAVSNGMDVNTMLSFYGYESLDAFREDFAENAGDQIKLQMIYQMIAEQENLLGTEDQLKEQLGTSFDTAMETYGSPYMYRQMLLSNVTNFLMDNNTVG</sequence>
<dbReference type="GO" id="GO:0015031">
    <property type="term" value="P:protein transport"/>
    <property type="evidence" value="ECO:0007669"/>
    <property type="project" value="InterPro"/>
</dbReference>
<dbReference type="SUPFAM" id="SSF109998">
    <property type="entry name" value="Triger factor/SurA peptide-binding domain-like"/>
    <property type="match status" value="1"/>
</dbReference>
<accession>A0A948T2Z7</accession>
<comment type="catalytic activity">
    <reaction evidence="1">
        <text>[protein]-peptidylproline (omega=180) = [protein]-peptidylproline (omega=0)</text>
        <dbReference type="Rhea" id="RHEA:16237"/>
        <dbReference type="Rhea" id="RHEA-COMP:10747"/>
        <dbReference type="Rhea" id="RHEA-COMP:10748"/>
        <dbReference type="ChEBI" id="CHEBI:83833"/>
        <dbReference type="ChEBI" id="CHEBI:83834"/>
        <dbReference type="EC" id="5.2.1.8"/>
    </reaction>
</comment>
<dbReference type="InterPro" id="IPR027304">
    <property type="entry name" value="Trigger_fact/SurA_dom_sf"/>
</dbReference>
<proteinExistence type="predicted"/>
<feature type="signal peptide" evidence="6">
    <location>
        <begin position="1"/>
        <end position="24"/>
    </location>
</feature>
<reference evidence="9" key="1">
    <citation type="journal article" date="2021" name="PeerJ">
        <title>Extensive microbial diversity within the chicken gut microbiome revealed by metagenomics and culture.</title>
        <authorList>
            <person name="Gilroy R."/>
            <person name="Ravi A."/>
            <person name="Getino M."/>
            <person name="Pursley I."/>
            <person name="Horton D.L."/>
            <person name="Alikhan N.F."/>
            <person name="Baker D."/>
            <person name="Gharbi K."/>
            <person name="Hall N."/>
            <person name="Watson M."/>
            <person name="Adriaenssens E.M."/>
            <person name="Foster-Nyarko E."/>
            <person name="Jarju S."/>
            <person name="Secka A."/>
            <person name="Antonio M."/>
            <person name="Oren A."/>
            <person name="Chaudhuri R.R."/>
            <person name="La Ragione R."/>
            <person name="Hildebrand F."/>
            <person name="Pallen M.J."/>
        </authorList>
    </citation>
    <scope>NUCLEOTIDE SEQUENCE</scope>
    <source>
        <strain evidence="9">B5_2728</strain>
    </source>
</reference>
<dbReference type="Gene3D" id="1.10.3120.10">
    <property type="entry name" value="Trigger factor, C-terminal domain"/>
    <property type="match status" value="1"/>
</dbReference>
<evidence type="ECO:0000256" key="2">
    <source>
        <dbReference type="ARBA" id="ARBA00013194"/>
    </source>
</evidence>
<dbReference type="GO" id="GO:0006457">
    <property type="term" value="P:protein folding"/>
    <property type="evidence" value="ECO:0007669"/>
    <property type="project" value="InterPro"/>
</dbReference>
<dbReference type="EC" id="5.2.1.8" evidence="2"/>
<dbReference type="EMBL" id="JAHLFP010000051">
    <property type="protein sequence ID" value="MBU3806463.1"/>
    <property type="molecule type" value="Genomic_DNA"/>
</dbReference>
<name>A0A948T2Z7_9FIRM</name>
<dbReference type="InterPro" id="IPR008880">
    <property type="entry name" value="Trigger_fac_C"/>
</dbReference>